<gene>
    <name evidence="2" type="ORF">ALQ39_103338</name>
    <name evidence="1" type="ORF">ALQ86_103072</name>
</gene>
<name>A0A3M3VZH6_PSEA0</name>
<proteinExistence type="predicted"/>
<evidence type="ECO:0000313" key="4">
    <source>
        <dbReference type="Proteomes" id="UP000275613"/>
    </source>
</evidence>
<accession>A0A3M3VZH6</accession>
<protein>
    <submittedName>
        <fullName evidence="2">Uncharacterized protein</fullName>
    </submittedName>
</protein>
<evidence type="ECO:0000313" key="3">
    <source>
        <dbReference type="Proteomes" id="UP000272627"/>
    </source>
</evidence>
<evidence type="ECO:0000313" key="1">
    <source>
        <dbReference type="EMBL" id="RMM02743.1"/>
    </source>
</evidence>
<dbReference type="EMBL" id="RBOA01000093">
    <property type="protein sequence ID" value="RMM02743.1"/>
    <property type="molecule type" value="Genomic_DNA"/>
</dbReference>
<organism evidence="2 4">
    <name type="scientific">Pseudomonas amygdali pv. eriobotryae</name>
    <dbReference type="NCBI Taxonomy" id="129137"/>
    <lineage>
        <taxon>Bacteria</taxon>
        <taxon>Pseudomonadati</taxon>
        <taxon>Pseudomonadota</taxon>
        <taxon>Gammaproteobacteria</taxon>
        <taxon>Pseudomonadales</taxon>
        <taxon>Pseudomonadaceae</taxon>
        <taxon>Pseudomonas</taxon>
        <taxon>Pseudomonas amygdali</taxon>
    </lineage>
</organism>
<dbReference type="AlphaFoldDB" id="A0A3M3VZH6"/>
<dbReference type="EMBL" id="RBPV01000462">
    <property type="protein sequence ID" value="RMO50439.1"/>
    <property type="molecule type" value="Genomic_DNA"/>
</dbReference>
<comment type="caution">
    <text evidence="2">The sequence shown here is derived from an EMBL/GenBank/DDBJ whole genome shotgun (WGS) entry which is preliminary data.</text>
</comment>
<dbReference type="Proteomes" id="UP000272627">
    <property type="component" value="Unassembled WGS sequence"/>
</dbReference>
<dbReference type="Proteomes" id="UP000275613">
    <property type="component" value="Unassembled WGS sequence"/>
</dbReference>
<evidence type="ECO:0000313" key="2">
    <source>
        <dbReference type="EMBL" id="RMO50439.1"/>
    </source>
</evidence>
<sequence>MMMKPRYSLPAPPFWKMRVFHYVDDLKLLMHQVVLREWPRQ</sequence>
<reference evidence="3 4" key="1">
    <citation type="submission" date="2018-08" db="EMBL/GenBank/DDBJ databases">
        <title>Recombination of ecologically and evolutionarily significant loci maintains genetic cohesion in the Pseudomonas syringae species complex.</title>
        <authorList>
            <person name="Dillon M."/>
            <person name="Thakur S."/>
            <person name="Almeida R.N.D."/>
            <person name="Weir B.S."/>
            <person name="Guttman D.S."/>
        </authorList>
    </citation>
    <scope>NUCLEOTIDE SEQUENCE [LARGE SCALE GENOMIC DNA]</scope>
    <source>
        <strain evidence="2 4">ICMP 4316</strain>
        <strain evidence="1 3">ICMP 8636</strain>
    </source>
</reference>